<dbReference type="InterPro" id="IPR027417">
    <property type="entry name" value="P-loop_NTPase"/>
</dbReference>
<dbReference type="PANTHER" id="PTHR30258">
    <property type="entry name" value="TYPE II SECRETION SYSTEM PROTEIN GSPE-RELATED"/>
    <property type="match status" value="1"/>
</dbReference>
<dbReference type="Gene3D" id="3.40.50.300">
    <property type="entry name" value="P-loop containing nucleotide triphosphate hydrolases"/>
    <property type="match status" value="1"/>
</dbReference>
<keyword evidence="6" id="KW-1185">Reference proteome</keyword>
<dbReference type="EMBL" id="AWGA01000012">
    <property type="protein sequence ID" value="TEA27950.1"/>
    <property type="molecule type" value="Genomic_DNA"/>
</dbReference>
<protein>
    <submittedName>
        <fullName evidence="5">Type II secretion system protein GspE</fullName>
    </submittedName>
</protein>
<dbReference type="Pfam" id="PF00437">
    <property type="entry name" value="T2SSE"/>
    <property type="match status" value="1"/>
</dbReference>
<dbReference type="PROSITE" id="PS00662">
    <property type="entry name" value="T2SP_E"/>
    <property type="match status" value="1"/>
</dbReference>
<dbReference type="GO" id="GO:0005886">
    <property type="term" value="C:plasma membrane"/>
    <property type="evidence" value="ECO:0007669"/>
    <property type="project" value="TreeGrafter"/>
</dbReference>
<accession>A0AB94IEN2</accession>
<dbReference type="Gene3D" id="3.30.450.90">
    <property type="match status" value="1"/>
</dbReference>
<dbReference type="AlphaFoldDB" id="A0AB94IEN2"/>
<dbReference type="GO" id="GO:0005524">
    <property type="term" value="F:ATP binding"/>
    <property type="evidence" value="ECO:0007669"/>
    <property type="project" value="UniProtKB-KW"/>
</dbReference>
<comment type="similarity">
    <text evidence="1">Belongs to the GSP E family.</text>
</comment>
<dbReference type="CDD" id="cd01129">
    <property type="entry name" value="PulE-GspE-like"/>
    <property type="match status" value="1"/>
</dbReference>
<evidence type="ECO:0000256" key="3">
    <source>
        <dbReference type="ARBA" id="ARBA00022840"/>
    </source>
</evidence>
<sequence>MSYINKSITANIINQCNYYQVIPLNDDMHTLTIAVAEVDSKRDAQLGFAINRKINPVVWSIAKFQQALVQLTLLSNNHVNDQPCISIPEQLSATEIVDQLLLSAIKQRASDIHFEPYQHEYRVRFRIDGVLHIVKQIPPENAMQIVTRLKIMAQLDIAERRLPQDGQLTFEIDNQKWAMRLSTLPVTEGEKIVLRIMQQVKQKIDIKQLGLNQSALKCYLATLHLPQGLILVCGPTGSGKTMTLYSGLNILNQPQRNICSVEDPIEIPLTGVNQTQINIKSGLTFSHVLRAFLRQDPDVLMVGEIRDKETAQIAIQAAHTGHLVLSTLHTNSSSEAILRLQQMGIASYLLASGLKLVISQRLLRLLCPACKKIAPQPLPITTSTDFEHFEAKGCTQCIGGYYGRIGIYELLPITTSIQQQLLSQSLISIPAIDQLAIKQGMVSLYQSGIELVKQGKTSFAELTRVVGINQQSDKKMV</sequence>
<evidence type="ECO:0000313" key="5">
    <source>
        <dbReference type="EMBL" id="TEA27950.1"/>
    </source>
</evidence>
<dbReference type="SUPFAM" id="SSF52540">
    <property type="entry name" value="P-loop containing nucleoside triphosphate hydrolases"/>
    <property type="match status" value="1"/>
</dbReference>
<keyword evidence="2" id="KW-0547">Nucleotide-binding</keyword>
<dbReference type="PANTHER" id="PTHR30258:SF1">
    <property type="entry name" value="PROTEIN TRANSPORT PROTEIN HOFB HOMOLOG"/>
    <property type="match status" value="1"/>
</dbReference>
<dbReference type="RefSeq" id="WP_105291827.1">
    <property type="nucleotide sequence ID" value="NZ_AWGA01000012.1"/>
</dbReference>
<gene>
    <name evidence="5" type="ORF">O970_01345</name>
</gene>
<proteinExistence type="inferred from homology"/>
<keyword evidence="3" id="KW-0067">ATP-binding</keyword>
<evidence type="ECO:0000256" key="2">
    <source>
        <dbReference type="ARBA" id="ARBA00022741"/>
    </source>
</evidence>
<name>A0AB94IEN2_9GAMM</name>
<evidence type="ECO:0000259" key="4">
    <source>
        <dbReference type="PROSITE" id="PS00662"/>
    </source>
</evidence>
<organism evidence="5 6">
    <name type="scientific">Candidatus Schmidhempelia bombi str. Bimp</name>
    <dbReference type="NCBI Taxonomy" id="1387197"/>
    <lineage>
        <taxon>Bacteria</taxon>
        <taxon>Pseudomonadati</taxon>
        <taxon>Pseudomonadota</taxon>
        <taxon>Gammaproteobacteria</taxon>
        <taxon>Orbales</taxon>
        <taxon>Orbaceae</taxon>
        <taxon>Candidatus Schmidhempelia</taxon>
    </lineage>
</organism>
<dbReference type="InterPro" id="IPR001482">
    <property type="entry name" value="T2SS/T4SS_dom"/>
</dbReference>
<comment type="caution">
    <text evidence="5">The sequence shown here is derived from an EMBL/GenBank/DDBJ whole genome shotgun (WGS) entry which is preliminary data.</text>
</comment>
<feature type="domain" description="Bacterial type II secretion system protein E" evidence="4">
    <location>
        <begin position="293"/>
        <end position="307"/>
    </location>
</feature>
<dbReference type="Proteomes" id="UP000506160">
    <property type="component" value="Unassembled WGS sequence"/>
</dbReference>
<evidence type="ECO:0000256" key="1">
    <source>
        <dbReference type="ARBA" id="ARBA00006611"/>
    </source>
</evidence>
<dbReference type="GO" id="GO:0016887">
    <property type="term" value="F:ATP hydrolysis activity"/>
    <property type="evidence" value="ECO:0007669"/>
    <property type="project" value="TreeGrafter"/>
</dbReference>
<reference evidence="5 6" key="1">
    <citation type="journal article" date="2014" name="Appl. Environ. Microbiol.">
        <title>Genomic features of a bumble bee symbiont reflect its host environment.</title>
        <authorList>
            <person name="Martinson V.G."/>
            <person name="Magoc T."/>
            <person name="Koch H."/>
            <person name="Salzberg S.L."/>
            <person name="Moran N.A."/>
        </authorList>
    </citation>
    <scope>NUCLEOTIDE SEQUENCE [LARGE SCALE GENOMIC DNA]</scope>
    <source>
        <strain evidence="5 6">Bimp</strain>
    </source>
</reference>
<evidence type="ECO:0000313" key="6">
    <source>
        <dbReference type="Proteomes" id="UP000506160"/>
    </source>
</evidence>